<dbReference type="Proteomes" id="UP000006764">
    <property type="component" value="Chromosome"/>
</dbReference>
<sequence length="139" mass="15941">MSEPVMLHPRLEADTHAIGETAEYWLRWMNDRRFPWVVVVPKKPGLREWHELDYDAQHALLDMVNRCSLHLQNLTGAEKMNIGALGNLVPQLHIHIIARRSGDACWPGPVWGQGTPEPWGNEQPAWLPALRDRLSQRCA</sequence>
<proteinExistence type="predicted"/>
<dbReference type="KEGG" id="apac:S7S_03145"/>
<keyword evidence="4" id="KW-1185">Reference proteome</keyword>
<dbReference type="InterPro" id="IPR026026">
    <property type="entry name" value="HIT_Hint"/>
</dbReference>
<dbReference type="STRING" id="391936.S7S_03145"/>
<evidence type="ECO:0000256" key="1">
    <source>
        <dbReference type="PROSITE-ProRule" id="PRU00464"/>
    </source>
</evidence>
<protein>
    <recommendedName>
        <fullName evidence="2">HIT domain-containing protein</fullName>
    </recommendedName>
</protein>
<dbReference type="PROSITE" id="PS51084">
    <property type="entry name" value="HIT_2"/>
    <property type="match status" value="1"/>
</dbReference>
<accession>A0A0B4XJ31</accession>
<dbReference type="InterPro" id="IPR036265">
    <property type="entry name" value="HIT-like_sf"/>
</dbReference>
<name>A0A0B4XJ31_9GAMM</name>
<feature type="domain" description="HIT" evidence="2">
    <location>
        <begin position="37"/>
        <end position="106"/>
    </location>
</feature>
<evidence type="ECO:0000259" key="2">
    <source>
        <dbReference type="PROSITE" id="PS51084"/>
    </source>
</evidence>
<dbReference type="EMBL" id="CP004387">
    <property type="protein sequence ID" value="AJD47051.1"/>
    <property type="molecule type" value="Genomic_DNA"/>
</dbReference>
<dbReference type="GO" id="GO:0003824">
    <property type="term" value="F:catalytic activity"/>
    <property type="evidence" value="ECO:0007669"/>
    <property type="project" value="InterPro"/>
</dbReference>
<organism evidence="3 4">
    <name type="scientific">Isoalcanivorax pacificus W11-5</name>
    <dbReference type="NCBI Taxonomy" id="391936"/>
    <lineage>
        <taxon>Bacteria</taxon>
        <taxon>Pseudomonadati</taxon>
        <taxon>Pseudomonadota</taxon>
        <taxon>Gammaproteobacteria</taxon>
        <taxon>Oceanospirillales</taxon>
        <taxon>Alcanivoracaceae</taxon>
        <taxon>Isoalcanivorax</taxon>
    </lineage>
</organism>
<reference evidence="3 4" key="1">
    <citation type="journal article" date="2012" name="J. Bacteriol.">
        <title>Genome sequence of an alkane-degrading bacterium, Alcanivorax pacificus type strain W11-5, isolated from deep sea sediment.</title>
        <authorList>
            <person name="Lai Q."/>
            <person name="Shao Z."/>
        </authorList>
    </citation>
    <scope>NUCLEOTIDE SEQUENCE [LARGE SCALE GENOMIC DNA]</scope>
    <source>
        <strain evidence="3 4">W11-5</strain>
    </source>
</reference>
<dbReference type="InterPro" id="IPR011146">
    <property type="entry name" value="HIT-like"/>
</dbReference>
<dbReference type="HOGENOM" id="CLU_123330_0_0_6"/>
<gene>
    <name evidence="3" type="ORF">S7S_03145</name>
</gene>
<dbReference type="RefSeq" id="WP_008740370.1">
    <property type="nucleotide sequence ID" value="NZ_CP004387.1"/>
</dbReference>
<comment type="caution">
    <text evidence="1">Lacks conserved residue(s) required for the propagation of feature annotation.</text>
</comment>
<dbReference type="Pfam" id="PF01230">
    <property type="entry name" value="HIT"/>
    <property type="match status" value="1"/>
</dbReference>
<evidence type="ECO:0000313" key="4">
    <source>
        <dbReference type="Proteomes" id="UP000006764"/>
    </source>
</evidence>
<dbReference type="PIRSF" id="PIRSF000714">
    <property type="entry name" value="HIT"/>
    <property type="match status" value="1"/>
</dbReference>
<dbReference type="Gene3D" id="3.30.428.10">
    <property type="entry name" value="HIT-like"/>
    <property type="match status" value="1"/>
</dbReference>
<dbReference type="SUPFAM" id="SSF54197">
    <property type="entry name" value="HIT-like"/>
    <property type="match status" value="1"/>
</dbReference>
<evidence type="ECO:0000313" key="3">
    <source>
        <dbReference type="EMBL" id="AJD47051.1"/>
    </source>
</evidence>
<dbReference type="AlphaFoldDB" id="A0A0B4XJ31"/>